<dbReference type="InterPro" id="IPR003822">
    <property type="entry name" value="PAH"/>
</dbReference>
<protein>
    <submittedName>
        <fullName evidence="5">Paired amphipathic helix protein Sin3-like protein 2</fullName>
    </submittedName>
</protein>
<feature type="compositionally biased region" description="Low complexity" evidence="4">
    <location>
        <begin position="126"/>
        <end position="140"/>
    </location>
</feature>
<evidence type="ECO:0000256" key="1">
    <source>
        <dbReference type="ARBA" id="ARBA00004123"/>
    </source>
</evidence>
<accession>A0ABQ5D095</accession>
<proteinExistence type="predicted"/>
<sequence>MILYSRSDQAQARAGGRGGGCSSAQQQKVSTIDALKYLNFVKYTFQDKQEKYDMFTYVLGKFKEQRIDTAFVVASVKLLFKGHNDLIVGLNTFLPKGSEIIITEEDEASAKRTTTEFKEAKTFLRPFGSSPGKSSGQQQSPGGGGCSSAQKKQELTAIDALTYLIKVHDTFPKNKEKYHIFLDLMKDFKDKRIDTAGVVQRVKDLFKWHSDLLIGFSAFLSDDIDVPKI</sequence>
<keyword evidence="2 3" id="KW-0539">Nucleus</keyword>
<organism evidence="5 6">
    <name type="scientific">Tanacetum coccineum</name>
    <dbReference type="NCBI Taxonomy" id="301880"/>
    <lineage>
        <taxon>Eukaryota</taxon>
        <taxon>Viridiplantae</taxon>
        <taxon>Streptophyta</taxon>
        <taxon>Embryophyta</taxon>
        <taxon>Tracheophyta</taxon>
        <taxon>Spermatophyta</taxon>
        <taxon>Magnoliopsida</taxon>
        <taxon>eudicotyledons</taxon>
        <taxon>Gunneridae</taxon>
        <taxon>Pentapetalae</taxon>
        <taxon>asterids</taxon>
        <taxon>campanulids</taxon>
        <taxon>Asterales</taxon>
        <taxon>Asteraceae</taxon>
        <taxon>Asteroideae</taxon>
        <taxon>Anthemideae</taxon>
        <taxon>Anthemidinae</taxon>
        <taxon>Tanacetum</taxon>
    </lineage>
</organism>
<dbReference type="Gene3D" id="1.20.1160.11">
    <property type="entry name" value="Paired amphipathic helix"/>
    <property type="match status" value="2"/>
</dbReference>
<dbReference type="PANTHER" id="PTHR12346">
    <property type="entry name" value="SIN3B-RELATED"/>
    <property type="match status" value="1"/>
</dbReference>
<evidence type="ECO:0000313" key="6">
    <source>
        <dbReference type="Proteomes" id="UP001151760"/>
    </source>
</evidence>
<gene>
    <name evidence="5" type="ORF">Tco_0922025</name>
</gene>
<reference evidence="5" key="2">
    <citation type="submission" date="2022-01" db="EMBL/GenBank/DDBJ databases">
        <authorList>
            <person name="Yamashiro T."/>
            <person name="Shiraishi A."/>
            <person name="Satake H."/>
            <person name="Nakayama K."/>
        </authorList>
    </citation>
    <scope>NUCLEOTIDE SEQUENCE</scope>
</reference>
<comment type="subcellular location">
    <subcellularLocation>
        <location evidence="1 3">Nucleus</location>
    </subcellularLocation>
</comment>
<feature type="region of interest" description="Disordered" evidence="4">
    <location>
        <begin position="1"/>
        <end position="24"/>
    </location>
</feature>
<keyword evidence="6" id="KW-1185">Reference proteome</keyword>
<dbReference type="PANTHER" id="PTHR12346:SF8">
    <property type="entry name" value="PAIRED AMPHIPATHIC HELIX PROTEIN SIN3-LIKE 2"/>
    <property type="match status" value="1"/>
</dbReference>
<dbReference type="InterPro" id="IPR036600">
    <property type="entry name" value="PAH_sf"/>
</dbReference>
<dbReference type="EMBL" id="BQNB010014719">
    <property type="protein sequence ID" value="GJT31606.1"/>
    <property type="molecule type" value="Genomic_DNA"/>
</dbReference>
<feature type="region of interest" description="Disordered" evidence="4">
    <location>
        <begin position="124"/>
        <end position="149"/>
    </location>
</feature>
<dbReference type="InterPro" id="IPR039774">
    <property type="entry name" value="Sin3-like"/>
</dbReference>
<reference evidence="5" key="1">
    <citation type="journal article" date="2022" name="Int. J. Mol. Sci.">
        <title>Draft Genome of Tanacetum Coccineum: Genomic Comparison of Closely Related Tanacetum-Family Plants.</title>
        <authorList>
            <person name="Yamashiro T."/>
            <person name="Shiraishi A."/>
            <person name="Nakayama K."/>
            <person name="Satake H."/>
        </authorList>
    </citation>
    <scope>NUCLEOTIDE SEQUENCE</scope>
</reference>
<dbReference type="SUPFAM" id="SSF47762">
    <property type="entry name" value="PAH2 domain"/>
    <property type="match status" value="2"/>
</dbReference>
<evidence type="ECO:0000313" key="5">
    <source>
        <dbReference type="EMBL" id="GJT31606.1"/>
    </source>
</evidence>
<dbReference type="Pfam" id="PF02671">
    <property type="entry name" value="PAH"/>
    <property type="match status" value="2"/>
</dbReference>
<feature type="compositionally biased region" description="Low complexity" evidence="4">
    <location>
        <begin position="1"/>
        <end position="14"/>
    </location>
</feature>
<dbReference type="PROSITE" id="PS51477">
    <property type="entry name" value="PAH"/>
    <property type="match status" value="2"/>
</dbReference>
<evidence type="ECO:0000256" key="3">
    <source>
        <dbReference type="PROSITE-ProRule" id="PRU00810"/>
    </source>
</evidence>
<evidence type="ECO:0000256" key="4">
    <source>
        <dbReference type="SAM" id="MobiDB-lite"/>
    </source>
</evidence>
<evidence type="ECO:0000256" key="2">
    <source>
        <dbReference type="ARBA" id="ARBA00023242"/>
    </source>
</evidence>
<dbReference type="Proteomes" id="UP001151760">
    <property type="component" value="Unassembled WGS sequence"/>
</dbReference>
<name>A0ABQ5D095_9ASTR</name>
<comment type="caution">
    <text evidence="5">The sequence shown here is derived from an EMBL/GenBank/DDBJ whole genome shotgun (WGS) entry which is preliminary data.</text>
</comment>